<dbReference type="GO" id="GO:0008270">
    <property type="term" value="F:zinc ion binding"/>
    <property type="evidence" value="ECO:0007669"/>
    <property type="project" value="UniProtKB-KW"/>
</dbReference>
<evidence type="ECO:0000313" key="7">
    <source>
        <dbReference type="EMBL" id="KAI1723933.1"/>
    </source>
</evidence>
<keyword evidence="8" id="KW-1185">Reference proteome</keyword>
<feature type="compositionally biased region" description="Basic residues" evidence="5">
    <location>
        <begin position="314"/>
        <end position="325"/>
    </location>
</feature>
<dbReference type="GO" id="GO:0061630">
    <property type="term" value="F:ubiquitin protein ligase activity"/>
    <property type="evidence" value="ECO:0007669"/>
    <property type="project" value="TreeGrafter"/>
</dbReference>
<dbReference type="Pfam" id="PF00097">
    <property type="entry name" value="zf-C3HC4"/>
    <property type="match status" value="1"/>
</dbReference>
<dbReference type="InterPro" id="IPR018957">
    <property type="entry name" value="Znf_C3HC4_RING-type"/>
</dbReference>
<dbReference type="InterPro" id="IPR001841">
    <property type="entry name" value="Znf_RING"/>
</dbReference>
<proteinExistence type="predicted"/>
<evidence type="ECO:0000256" key="4">
    <source>
        <dbReference type="PROSITE-ProRule" id="PRU00175"/>
    </source>
</evidence>
<sequence>MLSVEHDTSCLDSSFLESLECPICAVVFKDPKNLGCGHTFCSSCLEKLVERTPAEPFLSVSGVYSTSSIKCPQCRVLTMVPNEGVRGMTTNFIVQEMVSKMEEVDLSRPSTSQSCDSTIQCTSCPNKMLKEDTFACVSCHSSHSDMFHWICSRCAMKFHKNHKVVDAEDLVCPEERNKWLNIIASQTETWNGLLEYVQGVNREINTAIEKSAKSIGGKCGILDSLSKTIASTKLTPTNTDLKQQCDWTIGLGADSDEKAMTAINEAWQKMSQLKDRLSQTIQIPSREHSGILPEVTPAVSSQNAFAYPKSVRPSPRKPRLKTSNR</sequence>
<dbReference type="InterPro" id="IPR013083">
    <property type="entry name" value="Znf_RING/FYVE/PHD"/>
</dbReference>
<name>A0AAD4NF12_9BILA</name>
<dbReference type="SMART" id="SM00184">
    <property type="entry name" value="RING"/>
    <property type="match status" value="1"/>
</dbReference>
<dbReference type="AlphaFoldDB" id="A0AAD4NF12"/>
<feature type="domain" description="RING-type" evidence="6">
    <location>
        <begin position="21"/>
        <end position="75"/>
    </location>
</feature>
<dbReference type="PROSITE" id="PS00518">
    <property type="entry name" value="ZF_RING_1"/>
    <property type="match status" value="1"/>
</dbReference>
<feature type="region of interest" description="Disordered" evidence="5">
    <location>
        <begin position="302"/>
        <end position="325"/>
    </location>
</feature>
<accession>A0AAD4NF12</accession>
<dbReference type="EMBL" id="JAKKPZ010000003">
    <property type="protein sequence ID" value="KAI1723933.1"/>
    <property type="molecule type" value="Genomic_DNA"/>
</dbReference>
<organism evidence="7 8">
    <name type="scientific">Ditylenchus destructor</name>
    <dbReference type="NCBI Taxonomy" id="166010"/>
    <lineage>
        <taxon>Eukaryota</taxon>
        <taxon>Metazoa</taxon>
        <taxon>Ecdysozoa</taxon>
        <taxon>Nematoda</taxon>
        <taxon>Chromadorea</taxon>
        <taxon>Rhabditida</taxon>
        <taxon>Tylenchina</taxon>
        <taxon>Tylenchomorpha</taxon>
        <taxon>Sphaerularioidea</taxon>
        <taxon>Anguinidae</taxon>
        <taxon>Anguininae</taxon>
        <taxon>Ditylenchus</taxon>
    </lineage>
</organism>
<evidence type="ECO:0000256" key="5">
    <source>
        <dbReference type="SAM" id="MobiDB-lite"/>
    </source>
</evidence>
<keyword evidence="1" id="KW-0479">Metal-binding</keyword>
<evidence type="ECO:0000256" key="3">
    <source>
        <dbReference type="ARBA" id="ARBA00022833"/>
    </source>
</evidence>
<protein>
    <submittedName>
        <fullName evidence="7">RING-type zinc-finger domain-containing protein</fullName>
    </submittedName>
</protein>
<evidence type="ECO:0000259" key="6">
    <source>
        <dbReference type="PROSITE" id="PS50089"/>
    </source>
</evidence>
<dbReference type="Gene3D" id="3.30.40.10">
    <property type="entry name" value="Zinc/RING finger domain, C3HC4 (zinc finger)"/>
    <property type="match status" value="1"/>
</dbReference>
<evidence type="ECO:0000313" key="8">
    <source>
        <dbReference type="Proteomes" id="UP001201812"/>
    </source>
</evidence>
<gene>
    <name evidence="7" type="ORF">DdX_04114</name>
</gene>
<dbReference type="PANTHER" id="PTHR25462:SF296">
    <property type="entry name" value="MEIOTIC P26, ISOFORM F"/>
    <property type="match status" value="1"/>
</dbReference>
<dbReference type="InterPro" id="IPR017907">
    <property type="entry name" value="Znf_RING_CS"/>
</dbReference>
<keyword evidence="2 4" id="KW-0863">Zinc-finger</keyword>
<dbReference type="PROSITE" id="PS50089">
    <property type="entry name" value="ZF_RING_2"/>
    <property type="match status" value="1"/>
</dbReference>
<keyword evidence="3" id="KW-0862">Zinc</keyword>
<dbReference type="Proteomes" id="UP001201812">
    <property type="component" value="Unassembled WGS sequence"/>
</dbReference>
<dbReference type="SUPFAM" id="SSF57850">
    <property type="entry name" value="RING/U-box"/>
    <property type="match status" value="1"/>
</dbReference>
<evidence type="ECO:0000256" key="2">
    <source>
        <dbReference type="ARBA" id="ARBA00022771"/>
    </source>
</evidence>
<reference evidence="7" key="1">
    <citation type="submission" date="2022-01" db="EMBL/GenBank/DDBJ databases">
        <title>Genome Sequence Resource for Two Populations of Ditylenchus destructor, the Migratory Endoparasitic Phytonematode.</title>
        <authorList>
            <person name="Zhang H."/>
            <person name="Lin R."/>
            <person name="Xie B."/>
        </authorList>
    </citation>
    <scope>NUCLEOTIDE SEQUENCE</scope>
    <source>
        <strain evidence="7">BazhouSP</strain>
    </source>
</reference>
<comment type="caution">
    <text evidence="7">The sequence shown here is derived from an EMBL/GenBank/DDBJ whole genome shotgun (WGS) entry which is preliminary data.</text>
</comment>
<evidence type="ECO:0000256" key="1">
    <source>
        <dbReference type="ARBA" id="ARBA00022723"/>
    </source>
</evidence>
<dbReference type="PANTHER" id="PTHR25462">
    <property type="entry name" value="BONUS, ISOFORM C-RELATED"/>
    <property type="match status" value="1"/>
</dbReference>
<dbReference type="InterPro" id="IPR047153">
    <property type="entry name" value="TRIM45/56/19-like"/>
</dbReference>